<dbReference type="InterPro" id="IPR037069">
    <property type="entry name" value="AcylCoA_DH/ox_N_sf"/>
</dbReference>
<reference evidence="10 11" key="1">
    <citation type="submission" date="2019-12" db="EMBL/GenBank/DDBJ databases">
        <title>Genomic-based taxomic classification of the family Erythrobacteraceae.</title>
        <authorList>
            <person name="Xu L."/>
        </authorList>
    </citation>
    <scope>NUCLEOTIDE SEQUENCE [LARGE SCALE GENOMIC DNA]</scope>
    <source>
        <strain evidence="10 11">JCM 17802</strain>
    </source>
</reference>
<dbReference type="PANTHER" id="PTHR43884">
    <property type="entry name" value="ACYL-COA DEHYDROGENASE"/>
    <property type="match status" value="1"/>
</dbReference>
<dbReference type="EMBL" id="WTYS01000001">
    <property type="protein sequence ID" value="MXO56196.1"/>
    <property type="molecule type" value="Genomic_DNA"/>
</dbReference>
<dbReference type="GO" id="GO:0050660">
    <property type="term" value="F:flavin adenine dinucleotide binding"/>
    <property type="evidence" value="ECO:0007669"/>
    <property type="project" value="InterPro"/>
</dbReference>
<comment type="similarity">
    <text evidence="2 6">Belongs to the acyl-CoA dehydrogenase family.</text>
</comment>
<accession>A0A6I4SM17</accession>
<dbReference type="InterPro" id="IPR013786">
    <property type="entry name" value="AcylCoA_DH/ox_N"/>
</dbReference>
<evidence type="ECO:0000256" key="6">
    <source>
        <dbReference type="RuleBase" id="RU362125"/>
    </source>
</evidence>
<gene>
    <name evidence="10" type="ORF">GRI36_04810</name>
</gene>
<keyword evidence="11" id="KW-1185">Reference proteome</keyword>
<dbReference type="RefSeq" id="WP_160597422.1">
    <property type="nucleotide sequence ID" value="NZ_WTYS01000001.1"/>
</dbReference>
<dbReference type="AlphaFoldDB" id="A0A6I4SM17"/>
<evidence type="ECO:0000259" key="9">
    <source>
        <dbReference type="Pfam" id="PF02771"/>
    </source>
</evidence>
<evidence type="ECO:0000313" key="11">
    <source>
        <dbReference type="Proteomes" id="UP000468943"/>
    </source>
</evidence>
<organism evidence="10 11">
    <name type="scientific">Pontixanthobacter gangjinensis</name>
    <dbReference type="NCBI Taxonomy" id="1028742"/>
    <lineage>
        <taxon>Bacteria</taxon>
        <taxon>Pseudomonadati</taxon>
        <taxon>Pseudomonadota</taxon>
        <taxon>Alphaproteobacteria</taxon>
        <taxon>Sphingomonadales</taxon>
        <taxon>Erythrobacteraceae</taxon>
        <taxon>Pontixanthobacter</taxon>
    </lineage>
</organism>
<keyword evidence="3 6" id="KW-0285">Flavoprotein</keyword>
<evidence type="ECO:0000256" key="3">
    <source>
        <dbReference type="ARBA" id="ARBA00022630"/>
    </source>
</evidence>
<evidence type="ECO:0000256" key="2">
    <source>
        <dbReference type="ARBA" id="ARBA00009347"/>
    </source>
</evidence>
<dbReference type="Gene3D" id="1.20.140.10">
    <property type="entry name" value="Butyryl-CoA Dehydrogenase, subunit A, domain 3"/>
    <property type="match status" value="1"/>
</dbReference>
<dbReference type="InterPro" id="IPR046373">
    <property type="entry name" value="Acyl-CoA_Oxase/DH_mid-dom_sf"/>
</dbReference>
<feature type="domain" description="Acyl-CoA dehydrogenase/oxidase N-terminal" evidence="9">
    <location>
        <begin position="7"/>
        <end position="117"/>
    </location>
</feature>
<dbReference type="SUPFAM" id="SSF47203">
    <property type="entry name" value="Acyl-CoA dehydrogenase C-terminal domain-like"/>
    <property type="match status" value="1"/>
</dbReference>
<comment type="caution">
    <text evidence="10">The sequence shown here is derived from an EMBL/GenBank/DDBJ whole genome shotgun (WGS) entry which is preliminary data.</text>
</comment>
<name>A0A6I4SM17_9SPHN</name>
<dbReference type="CDD" id="cd00567">
    <property type="entry name" value="ACAD"/>
    <property type="match status" value="1"/>
</dbReference>
<evidence type="ECO:0000256" key="1">
    <source>
        <dbReference type="ARBA" id="ARBA00001974"/>
    </source>
</evidence>
<evidence type="ECO:0000313" key="10">
    <source>
        <dbReference type="EMBL" id="MXO56196.1"/>
    </source>
</evidence>
<dbReference type="Gene3D" id="1.10.540.10">
    <property type="entry name" value="Acyl-CoA dehydrogenase/oxidase, N-terminal domain"/>
    <property type="match status" value="1"/>
</dbReference>
<dbReference type="Pfam" id="PF00441">
    <property type="entry name" value="Acyl-CoA_dh_1"/>
    <property type="match status" value="1"/>
</dbReference>
<evidence type="ECO:0000256" key="4">
    <source>
        <dbReference type="ARBA" id="ARBA00022827"/>
    </source>
</evidence>
<dbReference type="Gene3D" id="2.40.110.10">
    <property type="entry name" value="Butyryl-CoA Dehydrogenase, subunit A, domain 2"/>
    <property type="match status" value="1"/>
</dbReference>
<keyword evidence="5 6" id="KW-0560">Oxidoreductase</keyword>
<dbReference type="PANTHER" id="PTHR43884:SF20">
    <property type="entry name" value="ACYL-COA DEHYDROGENASE FADE28"/>
    <property type="match status" value="1"/>
</dbReference>
<evidence type="ECO:0000259" key="8">
    <source>
        <dbReference type="Pfam" id="PF02770"/>
    </source>
</evidence>
<evidence type="ECO:0000259" key="7">
    <source>
        <dbReference type="Pfam" id="PF00441"/>
    </source>
</evidence>
<dbReference type="OrthoDB" id="7328575at2"/>
<evidence type="ECO:0000256" key="5">
    <source>
        <dbReference type="ARBA" id="ARBA00023002"/>
    </source>
</evidence>
<dbReference type="SUPFAM" id="SSF56645">
    <property type="entry name" value="Acyl-CoA dehydrogenase NM domain-like"/>
    <property type="match status" value="1"/>
</dbReference>
<dbReference type="GO" id="GO:0003995">
    <property type="term" value="F:acyl-CoA dehydrogenase activity"/>
    <property type="evidence" value="ECO:0007669"/>
    <property type="project" value="TreeGrafter"/>
</dbReference>
<keyword evidence="4 6" id="KW-0274">FAD</keyword>
<dbReference type="InterPro" id="IPR006091">
    <property type="entry name" value="Acyl-CoA_Oxase/DH_mid-dom"/>
</dbReference>
<comment type="cofactor">
    <cofactor evidence="1 6">
        <name>FAD</name>
        <dbReference type="ChEBI" id="CHEBI:57692"/>
    </cofactor>
</comment>
<protein>
    <submittedName>
        <fullName evidence="10">Pilus assembly protein CpaB</fullName>
    </submittedName>
</protein>
<sequence>MDFTFTGEQQMLRDSISAFLAKNYDFDQRNAIVGSDAGWSSTIWEQFAELGLLALPFAEEQGGFGGGACEMISIAEPFGAHLLAEPFIASIALGGAALAAASQNKAAAQWLEKVIAGNAIAALAYEEGRGTPDPSQVEMEAKRSGETFLLDGEKRLVLAGGEAEILIVVTQLNDGLALFLVDPQSDGVSVTSYPTVDGRRAANIRFDKVSVSFDAMMLDGANRAVTSLLDTATLAICAESVGAMGALLKQTAEYAATRKQFGVPIASFQAVAHRMADMKIAYSKARATMLYTAALIEAGQATPKDIAILKGQTGKLGRLIGEEAIQTHGGVGMTDELSVSHYHKRILVNDALLGSSEYHLRKVGKPG</sequence>
<dbReference type="InterPro" id="IPR036250">
    <property type="entry name" value="AcylCo_DH-like_C"/>
</dbReference>
<proteinExistence type="inferred from homology"/>
<dbReference type="InterPro" id="IPR009075">
    <property type="entry name" value="AcylCo_DH/oxidase_C"/>
</dbReference>
<feature type="domain" description="Acyl-CoA oxidase/dehydrogenase middle" evidence="8">
    <location>
        <begin position="130"/>
        <end position="209"/>
    </location>
</feature>
<feature type="domain" description="Acyl-CoA dehydrogenase/oxidase C-terminal" evidence="7">
    <location>
        <begin position="222"/>
        <end position="365"/>
    </location>
</feature>
<dbReference type="Proteomes" id="UP000468943">
    <property type="component" value="Unassembled WGS sequence"/>
</dbReference>
<dbReference type="InterPro" id="IPR009100">
    <property type="entry name" value="AcylCoA_DH/oxidase_NM_dom_sf"/>
</dbReference>
<dbReference type="Pfam" id="PF02770">
    <property type="entry name" value="Acyl-CoA_dh_M"/>
    <property type="match status" value="1"/>
</dbReference>
<dbReference type="Pfam" id="PF02771">
    <property type="entry name" value="Acyl-CoA_dh_N"/>
    <property type="match status" value="1"/>
</dbReference>